<evidence type="ECO:0000256" key="1">
    <source>
        <dbReference type="SAM" id="MobiDB-lite"/>
    </source>
</evidence>
<name>A0A392R7A3_9FABA</name>
<feature type="region of interest" description="Disordered" evidence="1">
    <location>
        <begin position="1"/>
        <end position="37"/>
    </location>
</feature>
<accession>A0A392R7A3</accession>
<proteinExistence type="predicted"/>
<organism evidence="2 3">
    <name type="scientific">Trifolium medium</name>
    <dbReference type="NCBI Taxonomy" id="97028"/>
    <lineage>
        <taxon>Eukaryota</taxon>
        <taxon>Viridiplantae</taxon>
        <taxon>Streptophyta</taxon>
        <taxon>Embryophyta</taxon>
        <taxon>Tracheophyta</taxon>
        <taxon>Spermatophyta</taxon>
        <taxon>Magnoliopsida</taxon>
        <taxon>eudicotyledons</taxon>
        <taxon>Gunneridae</taxon>
        <taxon>Pentapetalae</taxon>
        <taxon>rosids</taxon>
        <taxon>fabids</taxon>
        <taxon>Fabales</taxon>
        <taxon>Fabaceae</taxon>
        <taxon>Papilionoideae</taxon>
        <taxon>50 kb inversion clade</taxon>
        <taxon>NPAAA clade</taxon>
        <taxon>Hologalegina</taxon>
        <taxon>IRL clade</taxon>
        <taxon>Trifolieae</taxon>
        <taxon>Trifolium</taxon>
    </lineage>
</organism>
<evidence type="ECO:0000313" key="3">
    <source>
        <dbReference type="Proteomes" id="UP000265520"/>
    </source>
</evidence>
<feature type="compositionally biased region" description="Gly residues" evidence="1">
    <location>
        <begin position="21"/>
        <end position="30"/>
    </location>
</feature>
<dbReference type="EMBL" id="LXQA010188922">
    <property type="protein sequence ID" value="MCI31660.1"/>
    <property type="molecule type" value="Genomic_DNA"/>
</dbReference>
<reference evidence="2 3" key="1">
    <citation type="journal article" date="2018" name="Front. Plant Sci.">
        <title>Red Clover (Trifolium pratense) and Zigzag Clover (T. medium) - A Picture of Genomic Similarities and Differences.</title>
        <authorList>
            <person name="Dluhosova J."/>
            <person name="Istvanek J."/>
            <person name="Nedelnik J."/>
            <person name="Repkova J."/>
        </authorList>
    </citation>
    <scope>NUCLEOTIDE SEQUENCE [LARGE SCALE GENOMIC DNA]</scope>
    <source>
        <strain evidence="3">cv. 10/8</strain>
        <tissue evidence="2">Leaf</tissue>
    </source>
</reference>
<protein>
    <submittedName>
        <fullName evidence="2">Uncharacterized protein</fullName>
    </submittedName>
</protein>
<feature type="non-terminal residue" evidence="2">
    <location>
        <position position="75"/>
    </location>
</feature>
<keyword evidence="3" id="KW-1185">Reference proteome</keyword>
<evidence type="ECO:0000313" key="2">
    <source>
        <dbReference type="EMBL" id="MCI31660.1"/>
    </source>
</evidence>
<dbReference type="AlphaFoldDB" id="A0A392R7A3"/>
<comment type="caution">
    <text evidence="2">The sequence shown here is derived from an EMBL/GenBank/DDBJ whole genome shotgun (WGS) entry which is preliminary data.</text>
</comment>
<dbReference type="Proteomes" id="UP000265520">
    <property type="component" value="Unassembled WGS sequence"/>
</dbReference>
<sequence>MSERVGGRRGGVGVAETAVGVEGGDVGGELGFTSGSLAGPESFDPKNLFGTNNSLEGVDSCLETLVRQVANKNKF</sequence>